<dbReference type="InterPro" id="IPR035892">
    <property type="entry name" value="C2_domain_sf"/>
</dbReference>
<dbReference type="InterPro" id="IPR002048">
    <property type="entry name" value="EF_hand_dom"/>
</dbReference>
<dbReference type="InterPro" id="IPR003817">
    <property type="entry name" value="PS_Dcarbxylase"/>
</dbReference>
<keyword evidence="8" id="KW-0594">Phospholipid biosynthesis</keyword>
<feature type="compositionally biased region" description="Polar residues" evidence="13">
    <location>
        <begin position="666"/>
        <end position="676"/>
    </location>
</feature>
<evidence type="ECO:0000256" key="4">
    <source>
        <dbReference type="ARBA" id="ARBA00022516"/>
    </source>
</evidence>
<dbReference type="InterPro" id="IPR033177">
    <property type="entry name" value="PSD-B"/>
</dbReference>
<dbReference type="Gene3D" id="2.60.40.150">
    <property type="entry name" value="C2 domain"/>
    <property type="match status" value="2"/>
</dbReference>
<dbReference type="GO" id="GO:0006646">
    <property type="term" value="P:phosphatidylethanolamine biosynthetic process"/>
    <property type="evidence" value="ECO:0007669"/>
    <property type="project" value="UniProtKB-UniPathway"/>
</dbReference>
<keyword evidence="6" id="KW-0106">Calcium</keyword>
<dbReference type="Pfam" id="PF00168">
    <property type="entry name" value="C2"/>
    <property type="match status" value="2"/>
</dbReference>
<dbReference type="SUPFAM" id="SSF47473">
    <property type="entry name" value="EF-hand"/>
    <property type="match status" value="1"/>
</dbReference>
<feature type="domain" description="C2" evidence="14">
    <location>
        <begin position="360"/>
        <end position="484"/>
    </location>
</feature>
<dbReference type="Pfam" id="PF02666">
    <property type="entry name" value="PS_Dcarbxylase"/>
    <property type="match status" value="2"/>
</dbReference>
<comment type="caution">
    <text evidence="16">The sequence shown here is derived from an EMBL/GenBank/DDBJ whole genome shotgun (WGS) entry which is preliminary data.</text>
</comment>
<keyword evidence="4" id="KW-0444">Lipid biosynthesis</keyword>
<dbReference type="Proteomes" id="UP000663861">
    <property type="component" value="Unassembled WGS sequence"/>
</dbReference>
<evidence type="ECO:0000259" key="15">
    <source>
        <dbReference type="PROSITE" id="PS50222"/>
    </source>
</evidence>
<comment type="cofactor">
    <cofactor evidence="1">
        <name>pyruvate</name>
        <dbReference type="ChEBI" id="CHEBI:15361"/>
    </cofactor>
</comment>
<evidence type="ECO:0000256" key="8">
    <source>
        <dbReference type="ARBA" id="ARBA00023209"/>
    </source>
</evidence>
<feature type="compositionally biased region" description="Low complexity" evidence="13">
    <location>
        <begin position="285"/>
        <end position="296"/>
    </location>
</feature>
<accession>A0A8H3GSR3</accession>
<dbReference type="AlphaFoldDB" id="A0A8H3GSR3"/>
<dbReference type="InterPro" id="IPR011992">
    <property type="entry name" value="EF-hand-dom_pair"/>
</dbReference>
<evidence type="ECO:0000256" key="5">
    <source>
        <dbReference type="ARBA" id="ARBA00022793"/>
    </source>
</evidence>
<feature type="compositionally biased region" description="Basic and acidic residues" evidence="13">
    <location>
        <begin position="651"/>
        <end position="665"/>
    </location>
</feature>
<feature type="region of interest" description="Disordered" evidence="13">
    <location>
        <begin position="226"/>
        <end position="371"/>
    </location>
</feature>
<evidence type="ECO:0000256" key="10">
    <source>
        <dbReference type="ARBA" id="ARBA00023264"/>
    </source>
</evidence>
<protein>
    <recommendedName>
        <fullName evidence="3">phosphatidylserine decarboxylase</fullName>
        <ecNumber evidence="3">4.1.1.65</ecNumber>
    </recommendedName>
</protein>
<evidence type="ECO:0000256" key="7">
    <source>
        <dbReference type="ARBA" id="ARBA00023098"/>
    </source>
</evidence>
<dbReference type="UniPathway" id="UPA00558"/>
<evidence type="ECO:0000256" key="9">
    <source>
        <dbReference type="ARBA" id="ARBA00023239"/>
    </source>
</evidence>
<keyword evidence="11" id="KW-0670">Pyruvate</keyword>
<keyword evidence="9" id="KW-0456">Lyase</keyword>
<evidence type="ECO:0000256" key="13">
    <source>
        <dbReference type="SAM" id="MobiDB-lite"/>
    </source>
</evidence>
<evidence type="ECO:0000313" key="17">
    <source>
        <dbReference type="Proteomes" id="UP000663861"/>
    </source>
</evidence>
<evidence type="ECO:0000256" key="12">
    <source>
        <dbReference type="ARBA" id="ARBA00024326"/>
    </source>
</evidence>
<dbReference type="EMBL" id="CAJMWY010001313">
    <property type="protein sequence ID" value="CAE6464173.1"/>
    <property type="molecule type" value="Genomic_DNA"/>
</dbReference>
<sequence length="1127" mass="124510">MAPTTSSTKPVGNNKMGIGRVFKTVGKLPKGIKNGKGGRTRAKVTQLEGELPAVFVRIQIVGCKDLRAADSNGKSDPFVVVSFAGKRVQTPVINKTLYPEWAPKDATFTFPLYLSTIGSQGSIELVIWDKDRFSKNDYLGEVSLPIEDWFKWNGGNGTAFEDVQLPFNERILSTDPKNPASGTMQLKIGFVTPPEVNHPIDFQQAYQQLLNHSIMAGLSLDTAPPTRGIGTLGSGDEAGAFDDDGLSSDDEESEDESAPSSPLHTPSELPPTTPLNITRKDSATQAQPLSQLQPQAQPQPKPFIPRLLSNVKRPSFSRQDSSASSASVKTDNNVATTPKPKPAPVALPSEKKKRRRRSRKHGSKDEDNDYQLDAGADIQGIVMLEVASANDLPKLKNVTRTGWDMDPFVVISFSKKVFRTRVIRHSRTPVWDEKLLFHVRRHETNFKINFSVLDWDKMSGNDHVGDVSLDLPELMKDLPARNPNTGLYPLQAEPTEAEMKTFTLDLAPNKDASWEGKHKPTLTIKAKYQPYDALRQRFWRQYLQQYDADNTGLISHIELTSMLDSLGSTLSAETLNGFFSRFGKNPDSEELTFDEAVQCIEEEIAKPAADRRKVVIEEHSAIGTGTATPVAPDLAITSPGLALDFTGQDAPPRHERSQNEIKQTPHETNQTVIDPNNPAQFANIGGSSSDEEDAGSGSEFERVINIKTCPLCHRPRLKGKTEGDIVTHLAVCASGDWASVDRIVVGNFVTASQAQRKWYTKMLTKITSGDYQLGANSANIIVQNRITGQLEEEKMQGYVRIGIRLLYKGASSRMEGGRARKLLKSMSIKQGQKYDSPESAREIPAFIEFHNLNVDEIKDPLDSFKSFNEFFYRKLKETARPVDEPGNPSRIVSCADCRMMAFETVSEATRLWIKGREFSVKRLLGETYAHEAPKYDGGALGIFRLAPQDYHRFHSPVDGVVGPMHYIPGEYYTVNPQAIRTQLDVYGDNARKIVPIDSPVFGRVMCVCVGAMMVGSIVTTVMEAIRTQLDVYGDNARKIVPIDSPVFGRVMCVCVGAMMVGSIVTTVMEGEPIARGQEFGYFAFGGSTIVILFERGKLTWDDDLLNNSHSTLETLVRVGMGVGKRST</sequence>
<dbReference type="SUPFAM" id="SSF49562">
    <property type="entry name" value="C2 domain (Calcium/lipid-binding domain, CaLB)"/>
    <property type="match status" value="2"/>
</dbReference>
<gene>
    <name evidence="16" type="ORF">RDB_LOCUS72607</name>
</gene>
<dbReference type="PANTHER" id="PTHR10067:SF17">
    <property type="entry name" value="PHOSPHATIDYLSERINE DECARBOXYLASE PROENZYME 2"/>
    <property type="match status" value="1"/>
</dbReference>
<evidence type="ECO:0000256" key="11">
    <source>
        <dbReference type="ARBA" id="ARBA00023317"/>
    </source>
</evidence>
<dbReference type="Gene3D" id="1.10.238.10">
    <property type="entry name" value="EF-hand"/>
    <property type="match status" value="1"/>
</dbReference>
<reference evidence="16" key="1">
    <citation type="submission" date="2021-01" db="EMBL/GenBank/DDBJ databases">
        <authorList>
            <person name="Kaushik A."/>
        </authorList>
    </citation>
    <scope>NUCLEOTIDE SEQUENCE</scope>
    <source>
        <strain evidence="16">AG4-RS23</strain>
    </source>
</reference>
<dbReference type="InterPro" id="IPR018247">
    <property type="entry name" value="EF_Hand_1_Ca_BS"/>
</dbReference>
<evidence type="ECO:0000313" key="16">
    <source>
        <dbReference type="EMBL" id="CAE6464173.1"/>
    </source>
</evidence>
<comment type="pathway">
    <text evidence="12">Phospholipid metabolism; phosphatidylethanolamine biosynthesis.</text>
</comment>
<keyword evidence="7" id="KW-0443">Lipid metabolism</keyword>
<dbReference type="GO" id="GO:0005509">
    <property type="term" value="F:calcium ion binding"/>
    <property type="evidence" value="ECO:0007669"/>
    <property type="project" value="InterPro"/>
</dbReference>
<feature type="compositionally biased region" description="Acidic residues" evidence="13">
    <location>
        <begin position="239"/>
        <end position="257"/>
    </location>
</feature>
<dbReference type="SMART" id="SM00239">
    <property type="entry name" value="C2"/>
    <property type="match status" value="2"/>
</dbReference>
<dbReference type="PROSITE" id="PS50222">
    <property type="entry name" value="EF_HAND_2"/>
    <property type="match status" value="1"/>
</dbReference>
<evidence type="ECO:0000256" key="1">
    <source>
        <dbReference type="ARBA" id="ARBA00001928"/>
    </source>
</evidence>
<keyword evidence="10" id="KW-1208">Phospholipid metabolism</keyword>
<dbReference type="PANTHER" id="PTHR10067">
    <property type="entry name" value="PHOSPHATIDYLSERINE DECARBOXYLASE"/>
    <property type="match status" value="1"/>
</dbReference>
<dbReference type="PROSITE" id="PS00018">
    <property type="entry name" value="EF_HAND_1"/>
    <property type="match status" value="1"/>
</dbReference>
<evidence type="ECO:0000259" key="14">
    <source>
        <dbReference type="PROSITE" id="PS50004"/>
    </source>
</evidence>
<feature type="region of interest" description="Disordered" evidence="13">
    <location>
        <begin position="648"/>
        <end position="676"/>
    </location>
</feature>
<keyword evidence="5" id="KW-0210">Decarboxylase</keyword>
<proteinExistence type="predicted"/>
<feature type="domain" description="EF-hand" evidence="15">
    <location>
        <begin position="534"/>
        <end position="569"/>
    </location>
</feature>
<evidence type="ECO:0000256" key="2">
    <source>
        <dbReference type="ARBA" id="ARBA00005189"/>
    </source>
</evidence>
<feature type="domain" description="C2" evidence="14">
    <location>
        <begin position="36"/>
        <end position="159"/>
    </location>
</feature>
<dbReference type="PROSITE" id="PS50004">
    <property type="entry name" value="C2"/>
    <property type="match status" value="2"/>
</dbReference>
<evidence type="ECO:0000256" key="6">
    <source>
        <dbReference type="ARBA" id="ARBA00022837"/>
    </source>
</evidence>
<name>A0A8H3GSR3_9AGAM</name>
<evidence type="ECO:0000256" key="3">
    <source>
        <dbReference type="ARBA" id="ARBA00012243"/>
    </source>
</evidence>
<dbReference type="InterPro" id="IPR000008">
    <property type="entry name" value="C2_dom"/>
</dbReference>
<organism evidence="16 17">
    <name type="scientific">Rhizoctonia solani</name>
    <dbReference type="NCBI Taxonomy" id="456999"/>
    <lineage>
        <taxon>Eukaryota</taxon>
        <taxon>Fungi</taxon>
        <taxon>Dikarya</taxon>
        <taxon>Basidiomycota</taxon>
        <taxon>Agaricomycotina</taxon>
        <taxon>Agaricomycetes</taxon>
        <taxon>Cantharellales</taxon>
        <taxon>Ceratobasidiaceae</taxon>
        <taxon>Rhizoctonia</taxon>
    </lineage>
</organism>
<comment type="pathway">
    <text evidence="2">Lipid metabolism.</text>
</comment>
<dbReference type="GO" id="GO:0004609">
    <property type="term" value="F:phosphatidylserine decarboxylase activity"/>
    <property type="evidence" value="ECO:0007669"/>
    <property type="project" value="UniProtKB-EC"/>
</dbReference>
<dbReference type="CDD" id="cd00030">
    <property type="entry name" value="C2"/>
    <property type="match status" value="1"/>
</dbReference>
<dbReference type="CDD" id="cd04039">
    <property type="entry name" value="C2_PSD"/>
    <property type="match status" value="1"/>
</dbReference>
<dbReference type="NCBIfam" id="TIGR00163">
    <property type="entry name" value="PS_decarb"/>
    <property type="match status" value="1"/>
</dbReference>
<feature type="compositionally biased region" description="Basic residues" evidence="13">
    <location>
        <begin position="351"/>
        <end position="362"/>
    </location>
</feature>
<dbReference type="EC" id="4.1.1.65" evidence="3"/>